<dbReference type="InterPro" id="IPR003593">
    <property type="entry name" value="AAA+_ATPase"/>
</dbReference>
<dbReference type="Gene3D" id="3.30.450.90">
    <property type="match status" value="1"/>
</dbReference>
<dbReference type="Gene3D" id="3.30.300.160">
    <property type="entry name" value="Type II secretion system, protein E, N-terminal domain"/>
    <property type="match status" value="1"/>
</dbReference>
<reference evidence="5 6" key="1">
    <citation type="journal article" date="2016" name="Nat. Commun.">
        <title>Thousands of microbial genomes shed light on interconnected biogeochemical processes in an aquifer system.</title>
        <authorList>
            <person name="Anantharaman K."/>
            <person name="Brown C.T."/>
            <person name="Hug L.A."/>
            <person name="Sharon I."/>
            <person name="Castelle C.J."/>
            <person name="Probst A.J."/>
            <person name="Thomas B.C."/>
            <person name="Singh A."/>
            <person name="Wilkins M.J."/>
            <person name="Karaoz U."/>
            <person name="Brodie E.L."/>
            <person name="Williams K.H."/>
            <person name="Hubbard S.S."/>
            <person name="Banfield J.F."/>
        </authorList>
    </citation>
    <scope>NUCLEOTIDE SEQUENCE [LARGE SCALE GENOMIC DNA]</scope>
</reference>
<dbReference type="Pfam" id="PF00437">
    <property type="entry name" value="T2SSE"/>
    <property type="match status" value="1"/>
</dbReference>
<dbReference type="Pfam" id="PF05157">
    <property type="entry name" value="MshEN"/>
    <property type="match status" value="1"/>
</dbReference>
<dbReference type="PANTHER" id="PTHR30258:SF1">
    <property type="entry name" value="PROTEIN TRANSPORT PROTEIN HOFB HOMOLOG"/>
    <property type="match status" value="1"/>
</dbReference>
<dbReference type="InterPro" id="IPR037257">
    <property type="entry name" value="T2SS_E_N_sf"/>
</dbReference>
<dbReference type="GO" id="GO:0005886">
    <property type="term" value="C:plasma membrane"/>
    <property type="evidence" value="ECO:0007669"/>
    <property type="project" value="TreeGrafter"/>
</dbReference>
<dbReference type="InterPro" id="IPR001482">
    <property type="entry name" value="T2SS/T4SS_dom"/>
</dbReference>
<feature type="domain" description="AAA+ ATPase" evidence="4">
    <location>
        <begin position="311"/>
        <end position="434"/>
    </location>
</feature>
<evidence type="ECO:0000256" key="1">
    <source>
        <dbReference type="ARBA" id="ARBA00006611"/>
    </source>
</evidence>
<keyword evidence="2" id="KW-0547">Nucleotide-binding</keyword>
<evidence type="ECO:0000259" key="4">
    <source>
        <dbReference type="SMART" id="SM00382"/>
    </source>
</evidence>
<comment type="caution">
    <text evidence="5">The sequence shown here is derived from an EMBL/GenBank/DDBJ whole genome shotgun (WGS) entry which is preliminary data.</text>
</comment>
<dbReference type="GO" id="GO:0016887">
    <property type="term" value="F:ATP hydrolysis activity"/>
    <property type="evidence" value="ECO:0007669"/>
    <property type="project" value="TreeGrafter"/>
</dbReference>
<dbReference type="SUPFAM" id="SSF52540">
    <property type="entry name" value="P-loop containing nucleoside triphosphate hydrolases"/>
    <property type="match status" value="1"/>
</dbReference>
<evidence type="ECO:0000256" key="3">
    <source>
        <dbReference type="ARBA" id="ARBA00022840"/>
    </source>
</evidence>
<evidence type="ECO:0000256" key="2">
    <source>
        <dbReference type="ARBA" id="ARBA00022741"/>
    </source>
</evidence>
<dbReference type="InterPro" id="IPR027417">
    <property type="entry name" value="P-loop_NTPase"/>
</dbReference>
<sequence length="571" mass="62833">MFKIPDEKLKSVLVGNGLITAEDFDKNLEEAGRLGMNIGDMLITRGVIPAKYIENAIGSSLGVSGAGLENKEIGVDVLQLLPEEVARQRRVVLFGREADGSISTAMEDPTDLSTIQYLERYLKAEIKPYLASTADLNKGFSLYSRETASNFKEIIERNIAASIESRVKGEEAASELPIVSILDNLLAYAMSSRASDIHMEVFEEFILVRYRIDGVLHEVLRIPRIVHPAIIARIKLLGALRIDEHTRPQDGRFRYKIGSDTIDVRVSIIPTFYGEKAEMRLLPSSIRPLTFGDLGMLPDTVKILEGAIRKSFGMVLVTGPTGSGKTTTLYSVLSVLNRPEVNIVTVEDPIEYDIQYINQTQINPAAGITFANGLRAILRQDPNVIMVGEIRDGETAGIAVQASLTGHLVVSSLHTNDAPTAIPRLFDMDVEPFLVSAVLNAVLAQRLVRKIHTDCIVSYEPDAETLDAIRSQLKQAGVPDEEMDAKLPDRLYRGAGCEADGNTGYKGRLGIYEVLDVTDETREFIASPNFSLSGLSNVAREQGMLTMFEDGLRKVERGITTIDEVLRVVQE</sequence>
<dbReference type="GO" id="GO:0005524">
    <property type="term" value="F:ATP binding"/>
    <property type="evidence" value="ECO:0007669"/>
    <property type="project" value="UniProtKB-KW"/>
</dbReference>
<dbReference type="AlphaFoldDB" id="A0A1G1ZCY2"/>
<organism evidence="5 6">
    <name type="scientific">Candidatus Colwellbacteria bacterium RIFCSPLOWO2_12_FULL_46_17</name>
    <dbReference type="NCBI Taxonomy" id="1797695"/>
    <lineage>
        <taxon>Bacteria</taxon>
        <taxon>Candidatus Colwelliibacteriota</taxon>
    </lineage>
</organism>
<dbReference type="SUPFAM" id="SSF160246">
    <property type="entry name" value="EspE N-terminal domain-like"/>
    <property type="match status" value="1"/>
</dbReference>
<proteinExistence type="inferred from homology"/>
<evidence type="ECO:0000313" key="6">
    <source>
        <dbReference type="Proteomes" id="UP000177801"/>
    </source>
</evidence>
<dbReference type="PANTHER" id="PTHR30258">
    <property type="entry name" value="TYPE II SECRETION SYSTEM PROTEIN GSPE-RELATED"/>
    <property type="match status" value="1"/>
</dbReference>
<keyword evidence="3" id="KW-0067">ATP-binding</keyword>
<name>A0A1G1ZCY2_9BACT</name>
<gene>
    <name evidence="5" type="ORF">A3G58_01075</name>
</gene>
<dbReference type="SMART" id="SM00382">
    <property type="entry name" value="AAA"/>
    <property type="match status" value="1"/>
</dbReference>
<protein>
    <recommendedName>
        <fullName evidence="4">AAA+ ATPase domain-containing protein</fullName>
    </recommendedName>
</protein>
<evidence type="ECO:0000313" key="5">
    <source>
        <dbReference type="EMBL" id="OGY62394.1"/>
    </source>
</evidence>
<accession>A0A1G1ZCY2</accession>
<comment type="similarity">
    <text evidence="1">Belongs to the GSP E family.</text>
</comment>
<dbReference type="EMBL" id="MHJD01000017">
    <property type="protein sequence ID" value="OGY62394.1"/>
    <property type="molecule type" value="Genomic_DNA"/>
</dbReference>
<dbReference type="CDD" id="cd01129">
    <property type="entry name" value="PulE-GspE-like"/>
    <property type="match status" value="1"/>
</dbReference>
<dbReference type="Gene3D" id="3.40.50.300">
    <property type="entry name" value="P-loop containing nucleotide triphosphate hydrolases"/>
    <property type="match status" value="1"/>
</dbReference>
<dbReference type="Proteomes" id="UP000177801">
    <property type="component" value="Unassembled WGS sequence"/>
</dbReference>
<dbReference type="InterPro" id="IPR007831">
    <property type="entry name" value="T2SS_GspE_N"/>
</dbReference>